<organism evidence="1 2">
    <name type="scientific">Meloidogyne enterolobii</name>
    <name type="common">Root-knot nematode worm</name>
    <name type="synonym">Meloidogyne mayaguensis</name>
    <dbReference type="NCBI Taxonomy" id="390850"/>
    <lineage>
        <taxon>Eukaryota</taxon>
        <taxon>Metazoa</taxon>
        <taxon>Ecdysozoa</taxon>
        <taxon>Nematoda</taxon>
        <taxon>Chromadorea</taxon>
        <taxon>Rhabditida</taxon>
        <taxon>Tylenchina</taxon>
        <taxon>Tylenchomorpha</taxon>
        <taxon>Tylenchoidea</taxon>
        <taxon>Meloidogynidae</taxon>
        <taxon>Meloidogyninae</taxon>
        <taxon>Meloidogyne</taxon>
    </lineage>
</organism>
<comment type="caution">
    <text evidence="1">The sequence shown here is derived from an EMBL/GenBank/DDBJ whole genome shotgun (WGS) entry which is preliminary data.</text>
</comment>
<protein>
    <submittedName>
        <fullName evidence="1">Uncharacterized protein</fullName>
    </submittedName>
</protein>
<accession>A0ACB0Y4N1</accession>
<evidence type="ECO:0000313" key="2">
    <source>
        <dbReference type="Proteomes" id="UP001497535"/>
    </source>
</evidence>
<gene>
    <name evidence="1" type="ORF">MENTE1834_LOCUS7603</name>
</gene>
<dbReference type="EMBL" id="CAVMJV010000005">
    <property type="protein sequence ID" value="CAK5031696.1"/>
    <property type="molecule type" value="Genomic_DNA"/>
</dbReference>
<sequence>MRILYLYRIFKLVDQAVILELKTKEMFMPIHQVNYPLLKNNIFILMLLLKVLILNKAL</sequence>
<name>A0ACB0Y4N1_MELEN</name>
<keyword evidence="2" id="KW-1185">Reference proteome</keyword>
<proteinExistence type="predicted"/>
<evidence type="ECO:0000313" key="1">
    <source>
        <dbReference type="EMBL" id="CAK5031696.1"/>
    </source>
</evidence>
<reference evidence="1" key="1">
    <citation type="submission" date="2023-11" db="EMBL/GenBank/DDBJ databases">
        <authorList>
            <person name="Poullet M."/>
        </authorList>
    </citation>
    <scope>NUCLEOTIDE SEQUENCE</scope>
    <source>
        <strain evidence="1">E1834</strain>
    </source>
</reference>
<dbReference type="Proteomes" id="UP001497535">
    <property type="component" value="Unassembled WGS sequence"/>
</dbReference>